<comment type="caution">
    <text evidence="2">The sequence shown here is derived from an EMBL/GenBank/DDBJ whole genome shotgun (WGS) entry which is preliminary data.</text>
</comment>
<accession>A0ABR0AD19</accession>
<gene>
    <name evidence="2" type="ORF">OUZ56_008459</name>
</gene>
<keyword evidence="3" id="KW-1185">Reference proteome</keyword>
<feature type="transmembrane region" description="Helical" evidence="1">
    <location>
        <begin position="45"/>
        <end position="62"/>
    </location>
</feature>
<dbReference type="EMBL" id="JAOYFB010000037">
    <property type="protein sequence ID" value="KAK4023021.1"/>
    <property type="molecule type" value="Genomic_DNA"/>
</dbReference>
<evidence type="ECO:0000313" key="3">
    <source>
        <dbReference type="Proteomes" id="UP001234178"/>
    </source>
</evidence>
<sequence length="92" mass="10031">MYIYNNTGRSLIRLLRRDVLLPQAGTRNERVCPEASYVHNSPGRLATFCCALLCVVVYVYTFSRSLSAPLPSKVMAAAGCLTMALAAQDMAS</sequence>
<name>A0ABR0AD19_9CRUS</name>
<dbReference type="Proteomes" id="UP001234178">
    <property type="component" value="Unassembled WGS sequence"/>
</dbReference>
<proteinExistence type="predicted"/>
<keyword evidence="1" id="KW-0812">Transmembrane</keyword>
<organism evidence="2 3">
    <name type="scientific">Daphnia magna</name>
    <dbReference type="NCBI Taxonomy" id="35525"/>
    <lineage>
        <taxon>Eukaryota</taxon>
        <taxon>Metazoa</taxon>
        <taxon>Ecdysozoa</taxon>
        <taxon>Arthropoda</taxon>
        <taxon>Crustacea</taxon>
        <taxon>Branchiopoda</taxon>
        <taxon>Diplostraca</taxon>
        <taxon>Cladocera</taxon>
        <taxon>Anomopoda</taxon>
        <taxon>Daphniidae</taxon>
        <taxon>Daphnia</taxon>
    </lineage>
</organism>
<evidence type="ECO:0000313" key="2">
    <source>
        <dbReference type="EMBL" id="KAK4023021.1"/>
    </source>
</evidence>
<protein>
    <submittedName>
        <fullName evidence="2">Uncharacterized protein</fullName>
    </submittedName>
</protein>
<evidence type="ECO:0000256" key="1">
    <source>
        <dbReference type="SAM" id="Phobius"/>
    </source>
</evidence>
<reference evidence="2 3" key="1">
    <citation type="journal article" date="2023" name="Nucleic Acids Res.">
        <title>The hologenome of Daphnia magna reveals possible DNA methylation and microbiome-mediated evolution of the host genome.</title>
        <authorList>
            <person name="Chaturvedi A."/>
            <person name="Li X."/>
            <person name="Dhandapani V."/>
            <person name="Marshall H."/>
            <person name="Kissane S."/>
            <person name="Cuenca-Cambronero M."/>
            <person name="Asole G."/>
            <person name="Calvet F."/>
            <person name="Ruiz-Romero M."/>
            <person name="Marangio P."/>
            <person name="Guigo R."/>
            <person name="Rago D."/>
            <person name="Mirbahai L."/>
            <person name="Eastwood N."/>
            <person name="Colbourne J.K."/>
            <person name="Zhou J."/>
            <person name="Mallon E."/>
            <person name="Orsini L."/>
        </authorList>
    </citation>
    <scope>NUCLEOTIDE SEQUENCE [LARGE SCALE GENOMIC DNA]</scope>
    <source>
        <strain evidence="2">LRV0_1</strain>
    </source>
</reference>
<keyword evidence="1" id="KW-1133">Transmembrane helix</keyword>
<keyword evidence="1" id="KW-0472">Membrane</keyword>